<dbReference type="Pfam" id="PF00043">
    <property type="entry name" value="GST_C"/>
    <property type="match status" value="1"/>
</dbReference>
<dbReference type="SFLD" id="SFLDS00019">
    <property type="entry name" value="Glutathione_Transferase_(cytos"/>
    <property type="match status" value="1"/>
</dbReference>
<dbReference type="Gene3D" id="1.20.1050.10">
    <property type="match status" value="1"/>
</dbReference>
<dbReference type="InterPro" id="IPR040079">
    <property type="entry name" value="Glutathione_S-Trfase"/>
</dbReference>
<dbReference type="Proteomes" id="UP000045039">
    <property type="component" value="Unassembled WGS sequence"/>
</dbReference>
<dbReference type="PROSITE" id="PS50404">
    <property type="entry name" value="GST_NTER"/>
    <property type="match status" value="1"/>
</dbReference>
<dbReference type="Pfam" id="PF13409">
    <property type="entry name" value="GST_N_2"/>
    <property type="match status" value="1"/>
</dbReference>
<feature type="domain" description="GST C-terminal" evidence="2">
    <location>
        <begin position="85"/>
        <end position="213"/>
    </location>
</feature>
<dbReference type="InterPro" id="IPR010987">
    <property type="entry name" value="Glutathione-S-Trfase_C-like"/>
</dbReference>
<accession>A0A0C7D4U0</accession>
<reference evidence="3" key="1">
    <citation type="submission" date="2015-06" db="EMBL/GenBank/DDBJ databases">
        <authorList>
            <person name="Radhakrishnan R."/>
            <person name="Underwood A."/>
            <person name="Al-Shahib A."/>
        </authorList>
    </citation>
    <scope>NUCLEOTIDE SEQUENCE</scope>
    <source>
        <strain evidence="3">P19_London_7_VIM_2_05_10</strain>
    </source>
</reference>
<dbReference type="CDD" id="cd03057">
    <property type="entry name" value="GST_N_Beta"/>
    <property type="match status" value="1"/>
</dbReference>
<sequence>MEPVLFYGVPHGCSFGSIVALEWLGRPYRLCRIEMPLETGERTYVRLNPARQTPTLLLEDGRALSESLAILQHLAARDLCRKLGYPQGSAEFDELNFALALLHTECHSAWGALFYLEDADATTTARALTRAARAYGRIDKLLGDRKWLAGEGPSVADAYLAGTARWGRELGYFDLQHDFPRLHRHLEKLEQDPAVRFAHAIEDRLPAQSCGEFRGEVTLAEVASRLLA</sequence>
<evidence type="ECO:0000313" key="7">
    <source>
        <dbReference type="Proteomes" id="UP000045039"/>
    </source>
</evidence>
<dbReference type="InterPro" id="IPR004045">
    <property type="entry name" value="Glutathione_S-Trfase_N"/>
</dbReference>
<evidence type="ECO:0000259" key="2">
    <source>
        <dbReference type="PROSITE" id="PS50405"/>
    </source>
</evidence>
<dbReference type="EMBL" id="NSNE01000002">
    <property type="protein sequence ID" value="RPM21436.1"/>
    <property type="molecule type" value="Genomic_DNA"/>
</dbReference>
<dbReference type="EMBL" id="WXZT01000003">
    <property type="protein sequence ID" value="MZZ12066.1"/>
    <property type="molecule type" value="Genomic_DNA"/>
</dbReference>
<gene>
    <name evidence="3" type="primary">gstB_2</name>
    <name evidence="5" type="ORF">CAZ10_08300</name>
    <name evidence="4" type="ORF">GUL26_07390</name>
    <name evidence="6" type="ORF">IPC1295_04025</name>
    <name evidence="3" type="ORF">PAERUG_P19_London_7_VIM_2_05_10_04772</name>
</gene>
<keyword evidence="3" id="KW-0808">Transferase</keyword>
<dbReference type="EMBL" id="NFFZ01000003">
    <property type="protein sequence ID" value="OTI64197.1"/>
    <property type="molecule type" value="Genomic_DNA"/>
</dbReference>
<dbReference type="PANTHER" id="PTHR44051:SF8">
    <property type="entry name" value="GLUTATHIONE S-TRANSFERASE GSTA"/>
    <property type="match status" value="1"/>
</dbReference>
<name>A0A0C7D4U0_PSEAI</name>
<comment type="caution">
    <text evidence="3">The sequence shown here is derived from an EMBL/GenBank/DDBJ whole genome shotgun (WGS) entry which is preliminary data.</text>
</comment>
<dbReference type="InterPro" id="IPR036282">
    <property type="entry name" value="Glutathione-S-Trfase_C_sf"/>
</dbReference>
<dbReference type="InterPro" id="IPR036249">
    <property type="entry name" value="Thioredoxin-like_sf"/>
</dbReference>
<accession>A0A1S1C971</accession>
<proteinExistence type="predicted"/>
<dbReference type="InterPro" id="IPR004046">
    <property type="entry name" value="GST_C"/>
</dbReference>
<dbReference type="Proteomes" id="UP000284767">
    <property type="component" value="Unassembled WGS sequence"/>
</dbReference>
<evidence type="ECO:0000313" key="5">
    <source>
        <dbReference type="EMBL" id="OTI64197.1"/>
    </source>
</evidence>
<dbReference type="SUPFAM" id="SSF47616">
    <property type="entry name" value="GST C-terminal domain-like"/>
    <property type="match status" value="1"/>
</dbReference>
<reference evidence="6 9" key="4">
    <citation type="submission" date="2017-08" db="EMBL/GenBank/DDBJ databases">
        <authorList>
            <person name="Feschi L."/>
            <person name="Jeukens J."/>
            <person name="Emond-Rheault J.-G."/>
            <person name="Kukavica-Ibrulj I."/>
            <person name="Boyle B."/>
            <person name="Levesque R.C."/>
        </authorList>
    </citation>
    <scope>NUCLEOTIDE SEQUENCE [LARGE SCALE GENOMIC DNA]</scope>
    <source>
        <strain evidence="6 9">PA-W36</strain>
    </source>
</reference>
<evidence type="ECO:0000313" key="9">
    <source>
        <dbReference type="Proteomes" id="UP000284767"/>
    </source>
</evidence>
<dbReference type="Proteomes" id="UP000644192">
    <property type="component" value="Unassembled WGS sequence"/>
</dbReference>
<reference evidence="4" key="6">
    <citation type="submission" date="2020-01" db="EMBL/GenBank/DDBJ databases">
        <title>Bacteria Cultured from War Wounds Associated with the Conflict in Eastern Ukraine.</title>
        <authorList>
            <person name="Snesrud E."/>
            <person name="Galac M.R."/>
            <person name="Mc Gann P."/>
            <person name="Valentine K."/>
            <person name="Viacheslav K."/>
        </authorList>
    </citation>
    <scope>NUCLEOTIDE SEQUENCE</scope>
    <source>
        <strain evidence="4">VNMU148</strain>
    </source>
</reference>
<reference evidence="5 8" key="3">
    <citation type="submission" date="2017-05" db="EMBL/GenBank/DDBJ databases">
        <authorList>
            <person name="Song R."/>
            <person name="Chenine A.L."/>
            <person name="Ruprecht R.M."/>
        </authorList>
    </citation>
    <scope>NUCLEOTIDE SEQUENCE [LARGE SCALE GENOMIC DNA]</scope>
    <source>
        <strain evidence="5 8">S567_C10_BS</strain>
    </source>
</reference>
<dbReference type="PANTHER" id="PTHR44051">
    <property type="entry name" value="GLUTATHIONE S-TRANSFERASE-RELATED"/>
    <property type="match status" value="1"/>
</dbReference>
<evidence type="ECO:0000313" key="6">
    <source>
        <dbReference type="EMBL" id="RPM21436.1"/>
    </source>
</evidence>
<dbReference type="AlphaFoldDB" id="A0A0C7D4U0"/>
<evidence type="ECO:0000313" key="3">
    <source>
        <dbReference type="EMBL" id="CRP53988.1"/>
    </source>
</evidence>
<reference evidence="7" key="2">
    <citation type="submission" date="2015-06" db="EMBL/GenBank/DDBJ databases">
        <authorList>
            <person name="Radhakrishnan Rajesh"/>
            <person name="Underwood Anthony"/>
            <person name="Al-Shahib Ali"/>
        </authorList>
    </citation>
    <scope>NUCLEOTIDE SEQUENCE [LARGE SCALE GENOMIC DNA]</scope>
    <source>
        <strain evidence="7">P19_London_7_VIM_2_05_10</strain>
    </source>
</reference>
<dbReference type="EMBL" id="CVVU01000227">
    <property type="protein sequence ID" value="CRP53988.1"/>
    <property type="molecule type" value="Genomic_DNA"/>
</dbReference>
<dbReference type="GO" id="GO:0004364">
    <property type="term" value="F:glutathione transferase activity"/>
    <property type="evidence" value="ECO:0007669"/>
    <property type="project" value="UniProtKB-EC"/>
</dbReference>
<dbReference type="RefSeq" id="WP_003083103.1">
    <property type="nucleotide sequence ID" value="NZ_AP014651.1"/>
</dbReference>
<organism evidence="3 7">
    <name type="scientific">Pseudomonas aeruginosa</name>
    <dbReference type="NCBI Taxonomy" id="287"/>
    <lineage>
        <taxon>Bacteria</taxon>
        <taxon>Pseudomonadati</taxon>
        <taxon>Pseudomonadota</taxon>
        <taxon>Gammaproteobacteria</taxon>
        <taxon>Pseudomonadales</taxon>
        <taxon>Pseudomonadaceae</taxon>
        <taxon>Pseudomonas</taxon>
    </lineage>
</organism>
<dbReference type="SUPFAM" id="SSF52833">
    <property type="entry name" value="Thioredoxin-like"/>
    <property type="match status" value="1"/>
</dbReference>
<reference evidence="6 9" key="5">
    <citation type="submission" date="2019-01" db="EMBL/GenBank/DDBJ databases">
        <title>The Pseudomonas aeruginosa pan-genome provides new insights on its population structure, horizontal gene transfer and pathogenicity.</title>
        <authorList>
            <person name="Freschi L."/>
            <person name="Vincent A.T."/>
            <person name="Jeukens J."/>
            <person name="Emond-Rheault J.-G."/>
            <person name="Kukavica-Ibrulj I."/>
            <person name="Dupont M.-J."/>
            <person name="Charette S.J."/>
            <person name="Boyle B."/>
            <person name="Levesque R.C."/>
        </authorList>
    </citation>
    <scope>NUCLEOTIDE SEQUENCE [LARGE SCALE GENOMIC DNA]</scope>
    <source>
        <strain evidence="6 9">PA-W36</strain>
    </source>
</reference>
<evidence type="ECO:0000313" key="8">
    <source>
        <dbReference type="Proteomes" id="UP000194857"/>
    </source>
</evidence>
<dbReference type="PROSITE" id="PS50405">
    <property type="entry name" value="GST_CTER"/>
    <property type="match status" value="1"/>
</dbReference>
<dbReference type="Gene3D" id="3.40.30.10">
    <property type="entry name" value="Glutaredoxin"/>
    <property type="match status" value="1"/>
</dbReference>
<protein>
    <submittedName>
        <fullName evidence="3 4">Glutathione S-transferase</fullName>
        <ecNumber evidence="3">2.5.1.18</ecNumber>
    </submittedName>
</protein>
<dbReference type="Proteomes" id="UP000194857">
    <property type="component" value="Unassembled WGS sequence"/>
</dbReference>
<evidence type="ECO:0000259" key="1">
    <source>
        <dbReference type="PROSITE" id="PS50404"/>
    </source>
</evidence>
<feature type="domain" description="GST N-terminal" evidence="1">
    <location>
        <begin position="1"/>
        <end position="82"/>
    </location>
</feature>
<evidence type="ECO:0000313" key="4">
    <source>
        <dbReference type="EMBL" id="MZZ12066.1"/>
    </source>
</evidence>
<dbReference type="EC" id="2.5.1.18" evidence="3"/>